<evidence type="ECO:0000256" key="1">
    <source>
        <dbReference type="SAM" id="MobiDB-lite"/>
    </source>
</evidence>
<proteinExistence type="predicted"/>
<organism evidence="2 3">
    <name type="scientific">Sphingomonas swuensis</name>
    <dbReference type="NCBI Taxonomy" id="977800"/>
    <lineage>
        <taxon>Bacteria</taxon>
        <taxon>Pseudomonadati</taxon>
        <taxon>Pseudomonadota</taxon>
        <taxon>Alphaproteobacteria</taxon>
        <taxon>Sphingomonadales</taxon>
        <taxon>Sphingomonadaceae</taxon>
        <taxon>Sphingomonas</taxon>
    </lineage>
</organism>
<dbReference type="EMBL" id="BAABBQ010000001">
    <property type="protein sequence ID" value="GAA4015495.1"/>
    <property type="molecule type" value="Genomic_DNA"/>
</dbReference>
<comment type="caution">
    <text evidence="2">The sequence shown here is derived from an EMBL/GenBank/DDBJ whole genome shotgun (WGS) entry which is preliminary data.</text>
</comment>
<feature type="compositionally biased region" description="Basic and acidic residues" evidence="1">
    <location>
        <begin position="93"/>
        <end position="116"/>
    </location>
</feature>
<feature type="compositionally biased region" description="Basic and acidic residues" evidence="1">
    <location>
        <begin position="148"/>
        <end position="167"/>
    </location>
</feature>
<dbReference type="Proteomes" id="UP001500235">
    <property type="component" value="Unassembled WGS sequence"/>
</dbReference>
<name>A0ABP7SRU1_9SPHN</name>
<reference evidence="3" key="1">
    <citation type="journal article" date="2019" name="Int. J. Syst. Evol. Microbiol.">
        <title>The Global Catalogue of Microorganisms (GCM) 10K type strain sequencing project: providing services to taxonomists for standard genome sequencing and annotation.</title>
        <authorList>
            <consortium name="The Broad Institute Genomics Platform"/>
            <consortium name="The Broad Institute Genome Sequencing Center for Infectious Disease"/>
            <person name="Wu L."/>
            <person name="Ma J."/>
        </authorList>
    </citation>
    <scope>NUCLEOTIDE SEQUENCE [LARGE SCALE GENOMIC DNA]</scope>
    <source>
        <strain evidence="3">JCM 17563</strain>
    </source>
</reference>
<protein>
    <submittedName>
        <fullName evidence="2">Uncharacterized protein</fullName>
    </submittedName>
</protein>
<keyword evidence="3" id="KW-1185">Reference proteome</keyword>
<evidence type="ECO:0000313" key="3">
    <source>
        <dbReference type="Proteomes" id="UP001500235"/>
    </source>
</evidence>
<feature type="compositionally biased region" description="Basic residues" evidence="1">
    <location>
        <begin position="197"/>
        <end position="210"/>
    </location>
</feature>
<feature type="compositionally biased region" description="Polar residues" evidence="1">
    <location>
        <begin position="1"/>
        <end position="21"/>
    </location>
</feature>
<evidence type="ECO:0000313" key="2">
    <source>
        <dbReference type="EMBL" id="GAA4015495.1"/>
    </source>
</evidence>
<feature type="compositionally biased region" description="Basic and acidic residues" evidence="1">
    <location>
        <begin position="66"/>
        <end position="84"/>
    </location>
</feature>
<gene>
    <name evidence="2" type="ORF">GCM10022280_12810</name>
</gene>
<feature type="region of interest" description="Disordered" evidence="1">
    <location>
        <begin position="1"/>
        <end position="24"/>
    </location>
</feature>
<feature type="compositionally biased region" description="Basic and acidic residues" evidence="1">
    <location>
        <begin position="179"/>
        <end position="196"/>
    </location>
</feature>
<sequence>MAEPTNTPPTASMTKLPTAASSAKVPLSVAATAKRNSVSPVCVVEQAFALQQRLQSARKPHPLENGARRDGIGRGEDGTEREAGRPWQRRKQPLGDHCDGERGEEHRADRQREDTRQVPAETAEGGVIGSVEQQRGKEQDQRQLGIEGDLRQAGDEGEKPAADEECRRGRKTQLQRQSVQRDHRREEQEHQLEGRDRTHRGHLSARRRASVNRASLRRLPSPVAR</sequence>
<feature type="region of interest" description="Disordered" evidence="1">
    <location>
        <begin position="53"/>
        <end position="225"/>
    </location>
</feature>
<accession>A0ABP7SRU1</accession>